<dbReference type="Gene3D" id="3.40.190.290">
    <property type="match status" value="1"/>
</dbReference>
<name>A0ABV4ANH1_9GAMM</name>
<evidence type="ECO:0000259" key="5">
    <source>
        <dbReference type="PROSITE" id="PS50931"/>
    </source>
</evidence>
<comment type="caution">
    <text evidence="6">The sequence shown here is derived from an EMBL/GenBank/DDBJ whole genome shotgun (WGS) entry which is preliminary data.</text>
</comment>
<dbReference type="InterPro" id="IPR000847">
    <property type="entry name" value="LysR_HTH_N"/>
</dbReference>
<accession>A0ABV4ANH1</accession>
<evidence type="ECO:0000256" key="1">
    <source>
        <dbReference type="ARBA" id="ARBA00009437"/>
    </source>
</evidence>
<feature type="domain" description="HTH lysR-type" evidence="5">
    <location>
        <begin position="1"/>
        <end position="59"/>
    </location>
</feature>
<keyword evidence="2" id="KW-0805">Transcription regulation</keyword>
<keyword evidence="3" id="KW-0238">DNA-binding</keyword>
<dbReference type="SUPFAM" id="SSF53850">
    <property type="entry name" value="Periplasmic binding protein-like II"/>
    <property type="match status" value="1"/>
</dbReference>
<dbReference type="CDD" id="cd08422">
    <property type="entry name" value="PBP2_CrgA_like"/>
    <property type="match status" value="1"/>
</dbReference>
<evidence type="ECO:0000256" key="3">
    <source>
        <dbReference type="ARBA" id="ARBA00023125"/>
    </source>
</evidence>
<keyword evidence="7" id="KW-1185">Reference proteome</keyword>
<dbReference type="PROSITE" id="PS50931">
    <property type="entry name" value="HTH_LYSR"/>
    <property type="match status" value="1"/>
</dbReference>
<dbReference type="Gene3D" id="1.10.10.10">
    <property type="entry name" value="Winged helix-like DNA-binding domain superfamily/Winged helix DNA-binding domain"/>
    <property type="match status" value="1"/>
</dbReference>
<proteinExistence type="inferred from homology"/>
<evidence type="ECO:0000256" key="4">
    <source>
        <dbReference type="ARBA" id="ARBA00023163"/>
    </source>
</evidence>
<dbReference type="SUPFAM" id="SSF46785">
    <property type="entry name" value="Winged helix' DNA-binding domain"/>
    <property type="match status" value="1"/>
</dbReference>
<dbReference type="InterPro" id="IPR005119">
    <property type="entry name" value="LysR_subst-bd"/>
</dbReference>
<reference evidence="6 7" key="1">
    <citation type="submission" date="2024-07" db="EMBL/GenBank/DDBJ databases">
        <title>Molecular mechanisms and environmental adaptations of flagellar loss and biofilm growth of Rhodanobacter under environmental stress.</title>
        <authorList>
            <person name="Chen M."/>
        </authorList>
    </citation>
    <scope>NUCLEOTIDE SEQUENCE [LARGE SCALE GENOMIC DNA]</scope>
    <source>
        <strain evidence="6 7">RS22</strain>
    </source>
</reference>
<evidence type="ECO:0000313" key="6">
    <source>
        <dbReference type="EMBL" id="MEY2181710.1"/>
    </source>
</evidence>
<dbReference type="EMBL" id="JBGBPY010000001">
    <property type="protein sequence ID" value="MEY2181710.1"/>
    <property type="molecule type" value="Genomic_DNA"/>
</dbReference>
<organism evidence="6 7">
    <name type="scientific">Rhodanobacter humi</name>
    <dbReference type="NCBI Taxonomy" id="1888173"/>
    <lineage>
        <taxon>Bacteria</taxon>
        <taxon>Pseudomonadati</taxon>
        <taxon>Pseudomonadota</taxon>
        <taxon>Gammaproteobacteria</taxon>
        <taxon>Lysobacterales</taxon>
        <taxon>Rhodanobacteraceae</taxon>
        <taxon>Rhodanobacter</taxon>
    </lineage>
</organism>
<gene>
    <name evidence="6" type="ORF">AB7878_04720</name>
</gene>
<evidence type="ECO:0000256" key="2">
    <source>
        <dbReference type="ARBA" id="ARBA00023015"/>
    </source>
</evidence>
<keyword evidence="4" id="KW-0804">Transcription</keyword>
<dbReference type="PANTHER" id="PTHR30537">
    <property type="entry name" value="HTH-TYPE TRANSCRIPTIONAL REGULATOR"/>
    <property type="match status" value="1"/>
</dbReference>
<dbReference type="InterPro" id="IPR058163">
    <property type="entry name" value="LysR-type_TF_proteobact-type"/>
</dbReference>
<dbReference type="PANTHER" id="PTHR30537:SF5">
    <property type="entry name" value="HTH-TYPE TRANSCRIPTIONAL ACTIVATOR TTDR-RELATED"/>
    <property type="match status" value="1"/>
</dbReference>
<sequence length="298" mass="32807">MASLDDYRVFVAIVEQGNLSAAARHLHRSLQAVSRSLQGLEQELGVELIQRTTRRAQPTAAGLAFHARIKAALADIDLARSELAEHGARIDGRLRIAGSTQFSAPHVVPMVAAFMERYPDVDVELVVADQHVDLQREKLDVAIRLGELADSRLHARQLGLLRLVTVGAPGYFARHGRPRSPVDLRGHSCVLRDCNSEAQRWHYRRGERRQTVEVHGRFSSGNAAVCNAAVLAGQGVGIAALWQVRALLDQGRLETVLDDWQLPGQPVHIVWPPGKQLPARTRAFIDFAAARWTAEPPG</sequence>
<dbReference type="InterPro" id="IPR036388">
    <property type="entry name" value="WH-like_DNA-bd_sf"/>
</dbReference>
<dbReference type="Pfam" id="PF00126">
    <property type="entry name" value="HTH_1"/>
    <property type="match status" value="1"/>
</dbReference>
<comment type="similarity">
    <text evidence="1">Belongs to the LysR transcriptional regulatory family.</text>
</comment>
<evidence type="ECO:0000313" key="7">
    <source>
        <dbReference type="Proteomes" id="UP001562159"/>
    </source>
</evidence>
<dbReference type="Pfam" id="PF03466">
    <property type="entry name" value="LysR_substrate"/>
    <property type="match status" value="1"/>
</dbReference>
<protein>
    <submittedName>
        <fullName evidence="6">LysR family transcriptional regulator</fullName>
    </submittedName>
</protein>
<dbReference type="InterPro" id="IPR036390">
    <property type="entry name" value="WH_DNA-bd_sf"/>
</dbReference>
<dbReference type="Proteomes" id="UP001562159">
    <property type="component" value="Unassembled WGS sequence"/>
</dbReference>